<comment type="caution">
    <text evidence="3">The sequence shown here is derived from an EMBL/GenBank/DDBJ whole genome shotgun (WGS) entry which is preliminary data.</text>
</comment>
<protein>
    <submittedName>
        <fullName evidence="3">Uncharacterized protein</fullName>
    </submittedName>
</protein>
<dbReference type="EMBL" id="JACCCO010000002">
    <property type="protein sequence ID" value="NYF43170.1"/>
    <property type="molecule type" value="Genomic_DNA"/>
</dbReference>
<evidence type="ECO:0000313" key="4">
    <source>
        <dbReference type="Proteomes" id="UP000576393"/>
    </source>
</evidence>
<accession>A0A852V4Z8</accession>
<proteinExistence type="predicted"/>
<reference evidence="3 4" key="1">
    <citation type="submission" date="2020-07" db="EMBL/GenBank/DDBJ databases">
        <title>Sequencing the genomes of 1000 actinobacteria strains.</title>
        <authorList>
            <person name="Klenk H.-P."/>
        </authorList>
    </citation>
    <scope>NUCLEOTIDE SEQUENCE [LARGE SCALE GENOMIC DNA]</scope>
    <source>
        <strain evidence="3 4">DSM 45763</strain>
    </source>
</reference>
<sequence length="442" mass="47152">MSTDLTASPRIGTESHRYAEALLTSLTAGTGAGLPMPPEASDAPEHWLRPAVQALEMILRGEDALEPLGRAAQLDGRRTALFLCLALAVAGQGEQIHASWLGIAFGELSLNQPVTHGQRALWLAAARGAYGPAGKIFVLRRLDAVAIPAHTEPERWLSALTPHEPAMVVPPSLVDFPELAELPELAEPVEAAAQLAHLRGRCTEITSTRQNGSGRKPATPEGRSAEAEEKLLVALRHLIGAAEPETPPGPLIDHLLADLRPGSDLHLAGIALHVAAPIVRSAAETLVTTTQAEPPESVTMPILGHSVVLRPEGPDPESLAAAEERISVEGVPDRGRPWMGYALLVFGVAVLATAFATSATLPLAGLALALFAAGGYGLWHRRRRERADAEYVTAQLSELRELAEGAVWALHEYARENEKRVQDAAADLAELTRLLRRGPRAR</sequence>
<name>A0A852V4Z8_9ACTN</name>
<feature type="region of interest" description="Disordered" evidence="1">
    <location>
        <begin position="206"/>
        <end position="225"/>
    </location>
</feature>
<evidence type="ECO:0000256" key="2">
    <source>
        <dbReference type="SAM" id="Phobius"/>
    </source>
</evidence>
<keyword evidence="2" id="KW-0812">Transmembrane</keyword>
<organism evidence="3 4">
    <name type="scientific">Streptosporangium sandarakinum</name>
    <dbReference type="NCBI Taxonomy" id="1260955"/>
    <lineage>
        <taxon>Bacteria</taxon>
        <taxon>Bacillati</taxon>
        <taxon>Actinomycetota</taxon>
        <taxon>Actinomycetes</taxon>
        <taxon>Streptosporangiales</taxon>
        <taxon>Streptosporangiaceae</taxon>
        <taxon>Streptosporangium</taxon>
    </lineage>
</organism>
<dbReference type="AlphaFoldDB" id="A0A852V4Z8"/>
<dbReference type="Proteomes" id="UP000576393">
    <property type="component" value="Unassembled WGS sequence"/>
</dbReference>
<evidence type="ECO:0000313" key="3">
    <source>
        <dbReference type="EMBL" id="NYF43170.1"/>
    </source>
</evidence>
<keyword evidence="2" id="KW-1133">Transmembrane helix</keyword>
<keyword evidence="2" id="KW-0472">Membrane</keyword>
<gene>
    <name evidence="3" type="ORF">HDA43_005371</name>
</gene>
<dbReference type="RefSeq" id="WP_246424518.1">
    <property type="nucleotide sequence ID" value="NZ_JACCCO010000002.1"/>
</dbReference>
<keyword evidence="4" id="KW-1185">Reference proteome</keyword>
<evidence type="ECO:0000256" key="1">
    <source>
        <dbReference type="SAM" id="MobiDB-lite"/>
    </source>
</evidence>
<feature type="transmembrane region" description="Helical" evidence="2">
    <location>
        <begin position="361"/>
        <end position="379"/>
    </location>
</feature>